<feature type="region of interest" description="Disordered" evidence="1">
    <location>
        <begin position="603"/>
        <end position="700"/>
    </location>
</feature>
<reference evidence="2" key="1">
    <citation type="submission" date="2020-06" db="EMBL/GenBank/DDBJ databases">
        <authorList>
            <consortium name="Plant Systems Biology data submission"/>
        </authorList>
    </citation>
    <scope>NUCLEOTIDE SEQUENCE</scope>
    <source>
        <strain evidence="2">D6</strain>
    </source>
</reference>
<sequence>MSHTASSDGSCIRQQDQSSDQEKSHYNDNAANTNEQSTQQDCAPIQKEINTNKGKGVKKSRRSSKLAGAYTGSKVHRRAVKRFGNQVKAVIEVRMRLLAAVVLQSWFRMVRCRRRYLTIFSSMRTVPINNHSVSQLIEQKDTEAMSCISSLSSWSSTWNRKQPSLRLISTESIQYNSMVASGGAGVHIAADDSNPHQGTFHATQEDKDAIKNSITAYTSIVQLQNWWRALRMVKQAAEKTSVRDSWTIHVEEGDEDDEDDEETDDFDTIQPTPPFPKGHNVIATMEITTRKVGQASVATEPTTAESCSSETTGPKPASTACQEAEEAKDEFDKNSNKNSNKTNTMSKASILLRQLSRKSEDTVPTSNTSRTFSNENDDDEELPMFCRIRPSNARRRQRPINKKRARGSNNCEGYEFYADLWSSTIDQISECEITPPCNIELTPSALVDCHPDDIVAECHREDLDCGGSTTSGRPDSPLSHTSTGSETDRDTYEVILTSATGEEPGCHVISSLVSCRPSSNLKDNIPAGCAHSSLKEDGMGCGGDQFMFLDGIVTNKREARKQAMAAAAAKLYACKRPKEVGQDCQDDPTLYYVPTTEVEPMSEAEQMSEEEEFMTNPSPSFHAFSSPSTYTMASHQTAPGALSSPTTCSDNSRRKKSKPVQPSPKKISLADYCSVPNNISTRTSSSESVSSESSYFSIDDKDLKDDSNAFGFVKVSLHKNDGTVTKPPPPRSGKYIKSHVHRHRRSRGVTKSLLKDSETEDDTHPYEFEPPSTL</sequence>
<feature type="compositionally biased region" description="Basic residues" evidence="1">
    <location>
        <begin position="734"/>
        <end position="748"/>
    </location>
</feature>
<proteinExistence type="predicted"/>
<dbReference type="Proteomes" id="UP001153069">
    <property type="component" value="Unassembled WGS sequence"/>
</dbReference>
<feature type="compositionally biased region" description="Polar residues" evidence="1">
    <location>
        <begin position="362"/>
        <end position="374"/>
    </location>
</feature>
<evidence type="ECO:0000313" key="3">
    <source>
        <dbReference type="Proteomes" id="UP001153069"/>
    </source>
</evidence>
<keyword evidence="3" id="KW-1185">Reference proteome</keyword>
<organism evidence="2 3">
    <name type="scientific">Seminavis robusta</name>
    <dbReference type="NCBI Taxonomy" id="568900"/>
    <lineage>
        <taxon>Eukaryota</taxon>
        <taxon>Sar</taxon>
        <taxon>Stramenopiles</taxon>
        <taxon>Ochrophyta</taxon>
        <taxon>Bacillariophyta</taxon>
        <taxon>Bacillariophyceae</taxon>
        <taxon>Bacillariophycidae</taxon>
        <taxon>Naviculales</taxon>
        <taxon>Naviculaceae</taxon>
        <taxon>Seminavis</taxon>
    </lineage>
</organism>
<feature type="region of interest" description="Disordered" evidence="1">
    <location>
        <begin position="248"/>
        <end position="279"/>
    </location>
</feature>
<dbReference type="AlphaFoldDB" id="A0A9N8HLF9"/>
<feature type="compositionally biased region" description="Polar residues" evidence="1">
    <location>
        <begin position="629"/>
        <end position="650"/>
    </location>
</feature>
<feature type="compositionally biased region" description="Low complexity" evidence="1">
    <location>
        <begin position="336"/>
        <end position="349"/>
    </location>
</feature>
<feature type="compositionally biased region" description="Basic and acidic residues" evidence="1">
    <location>
        <begin position="753"/>
        <end position="767"/>
    </location>
</feature>
<feature type="region of interest" description="Disordered" evidence="1">
    <location>
        <begin position="465"/>
        <end position="490"/>
    </location>
</feature>
<feature type="compositionally biased region" description="Low complexity" evidence="1">
    <location>
        <begin position="680"/>
        <end position="694"/>
    </location>
</feature>
<protein>
    <submittedName>
        <fullName evidence="2">Uncharacterized protein</fullName>
    </submittedName>
</protein>
<feature type="compositionally biased region" description="Polar residues" evidence="1">
    <location>
        <begin position="27"/>
        <end position="41"/>
    </location>
</feature>
<dbReference type="EMBL" id="CAICTM010000679">
    <property type="protein sequence ID" value="CAB9514873.1"/>
    <property type="molecule type" value="Genomic_DNA"/>
</dbReference>
<feature type="region of interest" description="Disordered" evidence="1">
    <location>
        <begin position="716"/>
        <end position="774"/>
    </location>
</feature>
<feature type="compositionally biased region" description="Low complexity" evidence="1">
    <location>
        <begin position="617"/>
        <end position="628"/>
    </location>
</feature>
<name>A0A9N8HLF9_9STRA</name>
<feature type="compositionally biased region" description="Polar residues" evidence="1">
    <location>
        <begin position="1"/>
        <end position="18"/>
    </location>
</feature>
<evidence type="ECO:0000313" key="2">
    <source>
        <dbReference type="EMBL" id="CAB9514873.1"/>
    </source>
</evidence>
<feature type="compositionally biased region" description="Acidic residues" evidence="1">
    <location>
        <begin position="252"/>
        <end position="267"/>
    </location>
</feature>
<feature type="region of interest" description="Disordered" evidence="1">
    <location>
        <begin position="1"/>
        <end position="71"/>
    </location>
</feature>
<gene>
    <name evidence="2" type="ORF">SEMRO_680_G186230.1</name>
</gene>
<feature type="region of interest" description="Disordered" evidence="1">
    <location>
        <begin position="292"/>
        <end position="378"/>
    </location>
</feature>
<accession>A0A9N8HLF9</accession>
<feature type="compositionally biased region" description="Polar residues" evidence="1">
    <location>
        <begin position="467"/>
        <end position="485"/>
    </location>
</feature>
<evidence type="ECO:0000256" key="1">
    <source>
        <dbReference type="SAM" id="MobiDB-lite"/>
    </source>
</evidence>
<dbReference type="Gene3D" id="1.20.5.190">
    <property type="match status" value="1"/>
</dbReference>
<feature type="compositionally biased region" description="Acidic residues" evidence="1">
    <location>
        <begin position="603"/>
        <end position="613"/>
    </location>
</feature>
<comment type="caution">
    <text evidence="2">The sequence shown here is derived from an EMBL/GenBank/DDBJ whole genome shotgun (WGS) entry which is preliminary data.</text>
</comment>
<feature type="compositionally biased region" description="Basic residues" evidence="1">
    <location>
        <begin position="55"/>
        <end position="64"/>
    </location>
</feature>
<feature type="compositionally biased region" description="Polar residues" evidence="1">
    <location>
        <begin position="296"/>
        <end position="312"/>
    </location>
</feature>